<dbReference type="AlphaFoldDB" id="A0A2T7BA03"/>
<sequence>MAEFFLTLAGAVLVIIVIYWIISFQMAREAKFKAAAIRVDARILEMRYSSSSDSGSVTYKMKVTFMTENGPATAVGSATLSPPGMIYVKDNKTLPTYYLKDNPQKILIATDEIPDLLSQ</sequence>
<proteinExistence type="predicted"/>
<protein>
    <submittedName>
        <fullName evidence="2">DUF3592 domain-containing protein</fullName>
    </submittedName>
</protein>
<evidence type="ECO:0000313" key="2">
    <source>
        <dbReference type="EMBL" id="PUX26118.1"/>
    </source>
</evidence>
<evidence type="ECO:0000256" key="1">
    <source>
        <dbReference type="SAM" id="Phobius"/>
    </source>
</evidence>
<dbReference type="RefSeq" id="WP_075197427.1">
    <property type="nucleotide sequence ID" value="NZ_CP187984.1"/>
</dbReference>
<organism evidence="2">
    <name type="scientific">Cronobacter turicensis</name>
    <dbReference type="NCBI Taxonomy" id="413502"/>
    <lineage>
        <taxon>Bacteria</taxon>
        <taxon>Pseudomonadati</taxon>
        <taxon>Pseudomonadota</taxon>
        <taxon>Gammaproteobacteria</taxon>
        <taxon>Enterobacterales</taxon>
        <taxon>Enterobacteriaceae</taxon>
        <taxon>Cronobacter</taxon>
    </lineage>
</organism>
<dbReference type="OrthoDB" id="6565831at2"/>
<accession>A0A2T7BA03</accession>
<name>A0A2T7BA03_9ENTR</name>
<dbReference type="EMBL" id="MSAG01000003">
    <property type="protein sequence ID" value="PUX26118.1"/>
    <property type="molecule type" value="Genomic_DNA"/>
</dbReference>
<keyword evidence="1" id="KW-0472">Membrane</keyword>
<reference evidence="2" key="1">
    <citation type="submission" date="2016-12" db="EMBL/GenBank/DDBJ databases">
        <title>Analysis of the Molecular Diversity Among Cronobacter Species Isolated from Filth Flies Using a Pan Genomic DNA Microarray.</title>
        <authorList>
            <person name="Pava-Ripoll M."/>
            <person name="Tall B."/>
            <person name="Farber J."/>
            <person name="Fanning S."/>
            <person name="Lehner A."/>
            <person name="Stephan R."/>
            <person name="Pagotto F."/>
            <person name="Iverson C."/>
            <person name="Ziobro G."/>
            <person name="Miller A."/>
            <person name="Pearson R."/>
            <person name="Yan Q."/>
            <person name="Kim M."/>
            <person name="Jeong S."/>
            <person name="Park J."/>
            <person name="Jun S."/>
            <person name="Choi H."/>
            <person name="Chung T."/>
            <person name="Yoo Y."/>
            <person name="Park E."/>
            <person name="Hwang S."/>
            <person name="Lee B."/>
            <person name="Sathyamoorthy V."/>
            <person name="Carter L."/>
            <person name="Mammel M."/>
            <person name="Jackson S."/>
            <person name="Kothary M."/>
            <person name="Patel I."/>
            <person name="Grim C."/>
            <person name="Gopinath G."/>
            <person name="Gangiredla J."/>
            <person name="Chase H."/>
        </authorList>
    </citation>
    <scope>NUCLEOTIDE SEQUENCE [LARGE SCALE GENOMIC DNA]</scope>
    <source>
        <strain evidence="2">MOD1-Sh41s</strain>
    </source>
</reference>
<comment type="caution">
    <text evidence="2">The sequence shown here is derived from an EMBL/GenBank/DDBJ whole genome shotgun (WGS) entry which is preliminary data.</text>
</comment>
<keyword evidence="1" id="KW-1133">Transmembrane helix</keyword>
<keyword evidence="1" id="KW-0812">Transmembrane</keyword>
<feature type="transmembrane region" description="Helical" evidence="1">
    <location>
        <begin position="6"/>
        <end position="24"/>
    </location>
</feature>
<gene>
    <name evidence="2" type="ORF">BS411_02830</name>
</gene>